<keyword evidence="1" id="KW-0472">Membrane</keyword>
<protein>
    <submittedName>
        <fullName evidence="2">Uncharacterized protein</fullName>
    </submittedName>
</protein>
<dbReference type="EMBL" id="JSFK01000024">
    <property type="protein sequence ID" value="KHA71197.1"/>
    <property type="molecule type" value="Genomic_DNA"/>
</dbReference>
<reference evidence="2 3" key="1">
    <citation type="submission" date="2014-10" db="EMBL/GenBank/DDBJ databases">
        <title>Draft genome sequence of Pseudomonas chlororaphis EA105.</title>
        <authorList>
            <person name="McCully L.M."/>
            <person name="Bitzer A.S."/>
            <person name="Spence C."/>
            <person name="Bais H."/>
            <person name="Silby M.W."/>
        </authorList>
    </citation>
    <scope>NUCLEOTIDE SEQUENCE [LARGE SCALE GENOMIC DNA]</scope>
    <source>
        <strain evidence="2 3">EA105</strain>
    </source>
</reference>
<feature type="transmembrane region" description="Helical" evidence="1">
    <location>
        <begin position="36"/>
        <end position="57"/>
    </location>
</feature>
<dbReference type="Proteomes" id="UP000030564">
    <property type="component" value="Unassembled WGS sequence"/>
</dbReference>
<comment type="caution">
    <text evidence="2">The sequence shown here is derived from an EMBL/GenBank/DDBJ whole genome shotgun (WGS) entry which is preliminary data.</text>
</comment>
<evidence type="ECO:0000313" key="3">
    <source>
        <dbReference type="Proteomes" id="UP000030564"/>
    </source>
</evidence>
<accession>A0A0A6D8Z0</accession>
<gene>
    <name evidence="2" type="ORF">NZ35_21520</name>
</gene>
<keyword evidence="1" id="KW-0812">Transmembrane</keyword>
<keyword evidence="1" id="KW-1133">Transmembrane helix</keyword>
<organism evidence="2 3">
    <name type="scientific">Pseudomonas chlororaphis</name>
    <dbReference type="NCBI Taxonomy" id="587753"/>
    <lineage>
        <taxon>Bacteria</taxon>
        <taxon>Pseudomonadati</taxon>
        <taxon>Pseudomonadota</taxon>
        <taxon>Gammaproteobacteria</taxon>
        <taxon>Pseudomonadales</taxon>
        <taxon>Pseudomonadaceae</taxon>
        <taxon>Pseudomonas</taxon>
    </lineage>
</organism>
<dbReference type="AlphaFoldDB" id="A0A0A6D8Z0"/>
<evidence type="ECO:0000313" key="2">
    <source>
        <dbReference type="EMBL" id="KHA71197.1"/>
    </source>
</evidence>
<evidence type="ECO:0000256" key="1">
    <source>
        <dbReference type="SAM" id="Phobius"/>
    </source>
</evidence>
<sequence>MYIEDPKARVERLRREDAEFAEEARGLSPAEIRSELFRFSMGAVFALVVITIGTIVLRSI</sequence>
<dbReference type="PATRIC" id="fig|587753.9.peg.2959"/>
<name>A0A0A6D8Z0_9PSED</name>
<proteinExistence type="predicted"/>